<dbReference type="AlphaFoldDB" id="A0A2T4B2A8"/>
<dbReference type="Proteomes" id="UP000241546">
    <property type="component" value="Unassembled WGS sequence"/>
</dbReference>
<sequence length="251" mass="28322">MSLFVHGRPPKGISLLVRDWQGRFSSHLKPRDVDVVIMYEAAITALQLRMSAETVLGSGAAGTDGRLLLQHMVVIEEAGPRHRGQRGEGVVVLVQDWHGTQPVCDASACLRKLDAHFDYQFKRPGCRAGTQTGRHQGRLLNNAFDFQASQQQHGSRWAQPLRRSSCWYQTGRPPSDISILGFLGCHERQWVGGFGPLPLDAEFQLAPLQFRAVGRWRIRVLCWYETGRGLDRGHDWWTTVLKGITKLRYLA</sequence>
<protein>
    <submittedName>
        <fullName evidence="1">Uncharacterized protein</fullName>
    </submittedName>
</protein>
<evidence type="ECO:0000313" key="2">
    <source>
        <dbReference type="Proteomes" id="UP000241546"/>
    </source>
</evidence>
<name>A0A2T4B2A8_9HYPO</name>
<dbReference type="EMBL" id="KZ680219">
    <property type="protein sequence ID" value="PTB63456.1"/>
    <property type="molecule type" value="Genomic_DNA"/>
</dbReference>
<keyword evidence="2" id="KW-1185">Reference proteome</keyword>
<dbReference type="OrthoDB" id="432970at2759"/>
<evidence type="ECO:0000313" key="1">
    <source>
        <dbReference type="EMBL" id="PTB63456.1"/>
    </source>
</evidence>
<gene>
    <name evidence="1" type="ORF">BBK36DRAFT_1143936</name>
</gene>
<accession>A0A2T4B2A8</accession>
<dbReference type="RefSeq" id="XP_024746776.1">
    <property type="nucleotide sequence ID" value="XM_024893635.1"/>
</dbReference>
<reference evidence="2" key="1">
    <citation type="submission" date="2016-07" db="EMBL/GenBank/DDBJ databases">
        <title>Multiple horizontal gene transfer events from other fungi enriched the ability of initially mycotrophic Trichoderma (Ascomycota) to feed on dead plant biomass.</title>
        <authorList>
            <consortium name="DOE Joint Genome Institute"/>
            <person name="Atanasova L."/>
            <person name="Chenthamara K."/>
            <person name="Zhang J."/>
            <person name="Grujic M."/>
            <person name="Henrissat B."/>
            <person name="Kuo A."/>
            <person name="Aerts A."/>
            <person name="Salamov A."/>
            <person name="Lipzen A."/>
            <person name="Labutti K."/>
            <person name="Barry K."/>
            <person name="Miao Y."/>
            <person name="Rahimi M.J."/>
            <person name="Shen Q."/>
            <person name="Grigoriev I.V."/>
            <person name="Kubicek C.P."/>
            <person name="Druzhinina I.S."/>
        </authorList>
    </citation>
    <scope>NUCLEOTIDE SEQUENCE [LARGE SCALE GENOMIC DNA]</scope>
    <source>
        <strain evidence="2">TUCIM 6016</strain>
    </source>
</reference>
<organism evidence="1 2">
    <name type="scientific">Trichoderma citrinoviride</name>
    <dbReference type="NCBI Taxonomy" id="58853"/>
    <lineage>
        <taxon>Eukaryota</taxon>
        <taxon>Fungi</taxon>
        <taxon>Dikarya</taxon>
        <taxon>Ascomycota</taxon>
        <taxon>Pezizomycotina</taxon>
        <taxon>Sordariomycetes</taxon>
        <taxon>Hypocreomycetidae</taxon>
        <taxon>Hypocreales</taxon>
        <taxon>Hypocreaceae</taxon>
        <taxon>Trichoderma</taxon>
    </lineage>
</organism>
<proteinExistence type="predicted"/>
<dbReference type="GeneID" id="36601753"/>